<protein>
    <recommendedName>
        <fullName evidence="3">CYTH domain-containing protein</fullName>
    </recommendedName>
</protein>
<sequence>MEKLEIERRFLLKNMPDASGMSESYIRQIYAEYISKDEMIILKESQINIGRIPLPKRTGIIRIRETDKDLIEVNFKWPSGMYRMEIESKVALTHELSQLIENDKRKIEKMRYTTAFENHTLFYDIFKGRYDGIFIKEAEFSSISYARNYLPDSSDREIFPSHNLSNKDMYISSSDEIFTRIVKLFDI</sequence>
<comment type="caution">
    <text evidence="1">The sequence shown here is derived from an EMBL/GenBank/DDBJ whole genome shotgun (WGS) entry which is preliminary data.</text>
</comment>
<gene>
    <name evidence="1" type="ORF">DCW38_06710</name>
</gene>
<evidence type="ECO:0008006" key="3">
    <source>
        <dbReference type="Google" id="ProtNLM"/>
    </source>
</evidence>
<dbReference type="SUPFAM" id="SSF55154">
    <property type="entry name" value="CYTH-like phosphatases"/>
    <property type="match status" value="1"/>
</dbReference>
<dbReference type="Proteomes" id="UP000264062">
    <property type="component" value="Unassembled WGS sequence"/>
</dbReference>
<evidence type="ECO:0000313" key="1">
    <source>
        <dbReference type="EMBL" id="HAV92854.1"/>
    </source>
</evidence>
<reference evidence="1 2" key="1">
    <citation type="journal article" date="2018" name="Nat. Biotechnol.">
        <title>A standardized bacterial taxonomy based on genome phylogeny substantially revises the tree of life.</title>
        <authorList>
            <person name="Parks D.H."/>
            <person name="Chuvochina M."/>
            <person name="Waite D.W."/>
            <person name="Rinke C."/>
            <person name="Skarshewski A."/>
            <person name="Chaumeil P.A."/>
            <person name="Hugenholtz P."/>
        </authorList>
    </citation>
    <scope>NUCLEOTIDE SEQUENCE [LARGE SCALE GENOMIC DNA]</scope>
    <source>
        <strain evidence="1">UBA9956</strain>
    </source>
</reference>
<proteinExistence type="predicted"/>
<name>A0A350HBD8_UNCW3</name>
<dbReference type="InterPro" id="IPR033469">
    <property type="entry name" value="CYTH-like_dom_sf"/>
</dbReference>
<evidence type="ECO:0000313" key="2">
    <source>
        <dbReference type="Proteomes" id="UP000264062"/>
    </source>
</evidence>
<accession>A0A350HBD8</accession>
<dbReference type="Gene3D" id="2.40.320.10">
    <property type="entry name" value="Hypothetical Protein Pfu-838710-001"/>
    <property type="match status" value="1"/>
</dbReference>
<dbReference type="EMBL" id="DMZY01000197">
    <property type="protein sequence ID" value="HAV92854.1"/>
    <property type="molecule type" value="Genomic_DNA"/>
</dbReference>
<organism evidence="1 2">
    <name type="scientific">candidate division WOR-3 bacterium</name>
    <dbReference type="NCBI Taxonomy" id="2052148"/>
    <lineage>
        <taxon>Bacteria</taxon>
        <taxon>Bacteria division WOR-3</taxon>
    </lineage>
</organism>
<dbReference type="AlphaFoldDB" id="A0A350HBD8"/>